<name>A0AAJ0AM94_9PEZI</name>
<accession>A0AAJ0AM94</accession>
<sequence length="279" mass="32698">VRGILLTARRICCLTWACLEYYRSQWSSVTPAHLESPFRWGAGYEKPWRQNPRGTLYQPQPIGPACWMEEQRVMRGFWRLQLLFEVNIALSEGRLDWTLKDSQREITPDVLFQGWTWQREEFLTVVDFVDYIQGGLILSSDSQCLPVPPKGYGSAEKWPDPVFPGVIDPRWLREEISRLQPPSWMFYMAHIVRNPLSPIRGVPFWPYRQLGVTIWEEDKLEALEILSYKPHASKARSGPTSTSDRIFTWRSLLSPELIAKLQMDMEEDFQTNGFRFPDR</sequence>
<organism evidence="1 2">
    <name type="scientific">Colletotrichum godetiae</name>
    <dbReference type="NCBI Taxonomy" id="1209918"/>
    <lineage>
        <taxon>Eukaryota</taxon>
        <taxon>Fungi</taxon>
        <taxon>Dikarya</taxon>
        <taxon>Ascomycota</taxon>
        <taxon>Pezizomycotina</taxon>
        <taxon>Sordariomycetes</taxon>
        <taxon>Hypocreomycetidae</taxon>
        <taxon>Glomerellales</taxon>
        <taxon>Glomerellaceae</taxon>
        <taxon>Colletotrichum</taxon>
        <taxon>Colletotrichum acutatum species complex</taxon>
    </lineage>
</organism>
<keyword evidence="2" id="KW-1185">Reference proteome</keyword>
<dbReference type="EMBL" id="JAHMHR010000023">
    <property type="protein sequence ID" value="KAK1675013.1"/>
    <property type="molecule type" value="Genomic_DNA"/>
</dbReference>
<gene>
    <name evidence="1" type="ORF">BDP55DRAFT_553319</name>
</gene>
<dbReference type="GeneID" id="85453806"/>
<evidence type="ECO:0000313" key="1">
    <source>
        <dbReference type="EMBL" id="KAK1675013.1"/>
    </source>
</evidence>
<dbReference type="Proteomes" id="UP001224890">
    <property type="component" value="Unassembled WGS sequence"/>
</dbReference>
<proteinExistence type="predicted"/>
<evidence type="ECO:0000313" key="2">
    <source>
        <dbReference type="Proteomes" id="UP001224890"/>
    </source>
</evidence>
<dbReference type="AlphaFoldDB" id="A0AAJ0AM94"/>
<comment type="caution">
    <text evidence="1">The sequence shown here is derived from an EMBL/GenBank/DDBJ whole genome shotgun (WGS) entry which is preliminary data.</text>
</comment>
<dbReference type="RefSeq" id="XP_060429016.1">
    <property type="nucleotide sequence ID" value="XM_060569280.1"/>
</dbReference>
<protein>
    <submittedName>
        <fullName evidence="1">Uncharacterized protein</fullName>
    </submittedName>
</protein>
<reference evidence="1" key="1">
    <citation type="submission" date="2021-06" db="EMBL/GenBank/DDBJ databases">
        <title>Comparative genomics, transcriptomics and evolutionary studies reveal genomic signatures of adaptation to plant cell wall in hemibiotrophic fungi.</title>
        <authorList>
            <consortium name="DOE Joint Genome Institute"/>
            <person name="Baroncelli R."/>
            <person name="Diaz J.F."/>
            <person name="Benocci T."/>
            <person name="Peng M."/>
            <person name="Battaglia E."/>
            <person name="Haridas S."/>
            <person name="Andreopoulos W."/>
            <person name="Labutti K."/>
            <person name="Pangilinan J."/>
            <person name="Floch G.L."/>
            <person name="Makela M.R."/>
            <person name="Henrissat B."/>
            <person name="Grigoriev I.V."/>
            <person name="Crouch J.A."/>
            <person name="De Vries R.P."/>
            <person name="Sukno S.A."/>
            <person name="Thon M.R."/>
        </authorList>
    </citation>
    <scope>NUCLEOTIDE SEQUENCE</scope>
    <source>
        <strain evidence="1">CBS 193.32</strain>
    </source>
</reference>
<feature type="non-terminal residue" evidence="1">
    <location>
        <position position="1"/>
    </location>
</feature>